<dbReference type="EMBL" id="JAUYVH010000007">
    <property type="protein sequence ID" value="MDQ9171222.1"/>
    <property type="molecule type" value="Genomic_DNA"/>
</dbReference>
<feature type="domain" description="UspA" evidence="3">
    <location>
        <begin position="9"/>
        <end position="153"/>
    </location>
</feature>
<dbReference type="PRINTS" id="PR01438">
    <property type="entry name" value="UNVRSLSTRESS"/>
</dbReference>
<dbReference type="Pfam" id="PF00582">
    <property type="entry name" value="Usp"/>
    <property type="match status" value="1"/>
</dbReference>
<evidence type="ECO:0000256" key="1">
    <source>
        <dbReference type="ARBA" id="ARBA00008791"/>
    </source>
</evidence>
<dbReference type="RefSeq" id="WP_338437156.1">
    <property type="nucleotide sequence ID" value="NZ_JAUYVH010000007.1"/>
</dbReference>
<dbReference type="PANTHER" id="PTHR46268">
    <property type="entry name" value="STRESS RESPONSE PROTEIN NHAX"/>
    <property type="match status" value="1"/>
</dbReference>
<dbReference type="Gene3D" id="3.40.50.620">
    <property type="entry name" value="HUPs"/>
    <property type="match status" value="1"/>
</dbReference>
<organism evidence="4 5">
    <name type="scientific">Keguizhuia sedimenti</name>
    <dbReference type="NCBI Taxonomy" id="3064264"/>
    <lineage>
        <taxon>Bacteria</taxon>
        <taxon>Pseudomonadati</taxon>
        <taxon>Pseudomonadota</taxon>
        <taxon>Betaproteobacteria</taxon>
        <taxon>Burkholderiales</taxon>
        <taxon>Oxalobacteraceae</taxon>
        <taxon>Keguizhuia</taxon>
    </lineage>
</organism>
<accession>A0ABU1BQM1</accession>
<evidence type="ECO:0000256" key="2">
    <source>
        <dbReference type="SAM" id="Coils"/>
    </source>
</evidence>
<gene>
    <name evidence="4" type="ORF">Q8A64_12480</name>
</gene>
<comment type="caution">
    <text evidence="4">The sequence shown here is derived from an EMBL/GenBank/DDBJ whole genome shotgun (WGS) entry which is preliminary data.</text>
</comment>
<protein>
    <submittedName>
        <fullName evidence="4">Universal stress protein</fullName>
    </submittedName>
</protein>
<reference evidence="4 5" key="1">
    <citation type="submission" date="2023-08" db="EMBL/GenBank/DDBJ databases">
        <title>Oxalobacteraceae gen .nov., isolated from river sludge outside the plant.</title>
        <authorList>
            <person name="Zhao S.Y."/>
        </authorList>
    </citation>
    <scope>NUCLEOTIDE SEQUENCE [LARGE SCALE GENOMIC DNA]</scope>
    <source>
        <strain evidence="4 5">R-40</strain>
    </source>
</reference>
<dbReference type="InterPro" id="IPR006015">
    <property type="entry name" value="Universal_stress_UspA"/>
</dbReference>
<evidence type="ECO:0000313" key="4">
    <source>
        <dbReference type="EMBL" id="MDQ9171222.1"/>
    </source>
</evidence>
<dbReference type="CDD" id="cd00293">
    <property type="entry name" value="USP-like"/>
    <property type="match status" value="1"/>
</dbReference>
<evidence type="ECO:0000313" key="5">
    <source>
        <dbReference type="Proteomes" id="UP001225596"/>
    </source>
</evidence>
<keyword evidence="5" id="KW-1185">Reference proteome</keyword>
<proteinExistence type="inferred from homology"/>
<evidence type="ECO:0000259" key="3">
    <source>
        <dbReference type="Pfam" id="PF00582"/>
    </source>
</evidence>
<dbReference type="InterPro" id="IPR014729">
    <property type="entry name" value="Rossmann-like_a/b/a_fold"/>
</dbReference>
<dbReference type="Proteomes" id="UP001225596">
    <property type="component" value="Unassembled WGS sequence"/>
</dbReference>
<sequence>MHIELKARMFRKILVPTDGSALSEKAITAAVNIASACGAKIIGMTVAQPYLSSPLELTDKVSASISHTEKALAAARQNVQKVEESAKAAGVECEIVITESFSPSAEIIEAAKRLRCDAIFMGSHWRKGLSKLFLGSETQEVLSRSDKPVMVFR</sequence>
<dbReference type="InterPro" id="IPR006016">
    <property type="entry name" value="UspA"/>
</dbReference>
<comment type="similarity">
    <text evidence="1">Belongs to the universal stress protein A family.</text>
</comment>
<name>A0ABU1BQM1_9BURK</name>
<dbReference type="SUPFAM" id="SSF52402">
    <property type="entry name" value="Adenine nucleotide alpha hydrolases-like"/>
    <property type="match status" value="1"/>
</dbReference>
<dbReference type="PANTHER" id="PTHR46268:SF6">
    <property type="entry name" value="UNIVERSAL STRESS PROTEIN UP12"/>
    <property type="match status" value="1"/>
</dbReference>
<feature type="coiled-coil region" evidence="2">
    <location>
        <begin position="65"/>
        <end position="92"/>
    </location>
</feature>
<keyword evidence="2" id="KW-0175">Coiled coil</keyword>